<dbReference type="RefSeq" id="WP_061174356.1">
    <property type="nucleotide sequence ID" value="NZ_FCOE02000005.1"/>
</dbReference>
<feature type="transmembrane region" description="Helical" evidence="2">
    <location>
        <begin position="26"/>
        <end position="49"/>
    </location>
</feature>
<dbReference type="STRING" id="1777141.AWB80_01824"/>
<evidence type="ECO:0000256" key="1">
    <source>
        <dbReference type="SAM" id="Coils"/>
    </source>
</evidence>
<keyword evidence="4" id="KW-1185">Reference proteome</keyword>
<feature type="coiled-coil region" evidence="1">
    <location>
        <begin position="76"/>
        <end position="117"/>
    </location>
</feature>
<comment type="caution">
    <text evidence="3">The sequence shown here is derived from an EMBL/GenBank/DDBJ whole genome shotgun (WGS) entry which is preliminary data.</text>
</comment>
<evidence type="ECO:0000256" key="2">
    <source>
        <dbReference type="SAM" id="Phobius"/>
    </source>
</evidence>
<accession>A0A158A5B1</accession>
<sequence>MRKVDSKRLSLQLTRQSYSLTPKRGAGIWLGLIAAVCAIAALGAAGFALKRSHEDVRKFDALCAPPASEQTLRDQLAHAQLALEQEAASRASLEQRVKDSSAEIQRLKTDLAFLTKQHKPD</sequence>
<gene>
    <name evidence="3" type="ORF">AWB80_01824</name>
</gene>
<evidence type="ECO:0000313" key="3">
    <source>
        <dbReference type="EMBL" id="SAK53031.1"/>
    </source>
</evidence>
<dbReference type="EMBL" id="FCOE02000005">
    <property type="protein sequence ID" value="SAK53031.1"/>
    <property type="molecule type" value="Genomic_DNA"/>
</dbReference>
<protein>
    <submittedName>
        <fullName evidence="3">Uncharacterized protein</fullName>
    </submittedName>
</protein>
<proteinExistence type="predicted"/>
<keyword evidence="2" id="KW-0812">Transmembrane</keyword>
<keyword evidence="2" id="KW-0472">Membrane</keyword>
<organism evidence="3 4">
    <name type="scientific">Caballeronia pedi</name>
    <dbReference type="NCBI Taxonomy" id="1777141"/>
    <lineage>
        <taxon>Bacteria</taxon>
        <taxon>Pseudomonadati</taxon>
        <taxon>Pseudomonadota</taxon>
        <taxon>Betaproteobacteria</taxon>
        <taxon>Burkholderiales</taxon>
        <taxon>Burkholderiaceae</taxon>
        <taxon>Caballeronia</taxon>
    </lineage>
</organism>
<name>A0A158A5B1_9BURK</name>
<keyword evidence="2" id="KW-1133">Transmembrane helix</keyword>
<dbReference type="AlphaFoldDB" id="A0A158A5B1"/>
<dbReference type="Proteomes" id="UP000054911">
    <property type="component" value="Unassembled WGS sequence"/>
</dbReference>
<keyword evidence="1" id="KW-0175">Coiled coil</keyword>
<reference evidence="3" key="1">
    <citation type="submission" date="2016-01" db="EMBL/GenBank/DDBJ databases">
        <authorList>
            <person name="Peeters C."/>
        </authorList>
    </citation>
    <scope>NUCLEOTIDE SEQUENCE [LARGE SCALE GENOMIC DNA]</scope>
    <source>
        <strain evidence="3">LMG 29323</strain>
    </source>
</reference>
<evidence type="ECO:0000313" key="4">
    <source>
        <dbReference type="Proteomes" id="UP000054911"/>
    </source>
</evidence>